<sequence>MGAAAGRDVRQGFRGASGGRAAGRGSPMISVLLVDDEALVRAGLRLILETADDLTVVGDAQDGRAALDAVTRHRPDVVLMDVRMPGMDGVAATAALQTRTNPPPVIMLTTFDTDDDVFRALEAGASGFLLKDTPPTELLRAVRLAATGDGMLSPSVTRQVIARITADDRTRRRREALARLGGLTGREREVLVEIGRGATNAQIAGCLRMSEATVKSHVTHLFEKLAAGNRVQLAITAFRAGLVD</sequence>
<keyword evidence="2" id="KW-0805">Transcription regulation</keyword>
<dbReference type="PANTHER" id="PTHR43214">
    <property type="entry name" value="TWO-COMPONENT RESPONSE REGULATOR"/>
    <property type="match status" value="1"/>
</dbReference>
<evidence type="ECO:0000256" key="1">
    <source>
        <dbReference type="ARBA" id="ARBA00022553"/>
    </source>
</evidence>
<feature type="domain" description="HTH luxR-type" evidence="7">
    <location>
        <begin position="176"/>
        <end position="241"/>
    </location>
</feature>
<dbReference type="SMART" id="SM00421">
    <property type="entry name" value="HTH_LUXR"/>
    <property type="match status" value="1"/>
</dbReference>
<dbReference type="SMART" id="SM00448">
    <property type="entry name" value="REC"/>
    <property type="match status" value="1"/>
</dbReference>
<organism evidence="9 10">
    <name type="scientific">Micromonospora harpali</name>
    <dbReference type="NCBI Taxonomy" id="1490225"/>
    <lineage>
        <taxon>Bacteria</taxon>
        <taxon>Bacillati</taxon>
        <taxon>Actinomycetota</taxon>
        <taxon>Actinomycetes</taxon>
        <taxon>Micromonosporales</taxon>
        <taxon>Micromonosporaceae</taxon>
        <taxon>Micromonospora</taxon>
    </lineage>
</organism>
<keyword evidence="4" id="KW-0804">Transcription</keyword>
<dbReference type="Gene3D" id="3.40.50.2300">
    <property type="match status" value="1"/>
</dbReference>
<evidence type="ECO:0000259" key="7">
    <source>
        <dbReference type="PROSITE" id="PS50043"/>
    </source>
</evidence>
<dbReference type="PANTHER" id="PTHR43214:SF24">
    <property type="entry name" value="TRANSCRIPTIONAL REGULATORY PROTEIN NARL-RELATED"/>
    <property type="match status" value="1"/>
</dbReference>
<proteinExistence type="predicted"/>
<dbReference type="EMBL" id="JBHSQQ010000091">
    <property type="protein sequence ID" value="MFC5943059.1"/>
    <property type="molecule type" value="Genomic_DNA"/>
</dbReference>
<dbReference type="RefSeq" id="WP_374199552.1">
    <property type="nucleotide sequence ID" value="NZ_CP158970.1"/>
</dbReference>
<dbReference type="InterPro" id="IPR000792">
    <property type="entry name" value="Tscrpt_reg_LuxR_C"/>
</dbReference>
<dbReference type="InterPro" id="IPR011006">
    <property type="entry name" value="CheY-like_superfamily"/>
</dbReference>
<evidence type="ECO:0000256" key="2">
    <source>
        <dbReference type="ARBA" id="ARBA00023015"/>
    </source>
</evidence>
<dbReference type="InterPro" id="IPR058245">
    <property type="entry name" value="NreC/VraR/RcsB-like_REC"/>
</dbReference>
<dbReference type="PRINTS" id="PR00038">
    <property type="entry name" value="HTHLUXR"/>
</dbReference>
<dbReference type="PROSITE" id="PS50043">
    <property type="entry name" value="HTH_LUXR_2"/>
    <property type="match status" value="1"/>
</dbReference>
<dbReference type="Proteomes" id="UP001596207">
    <property type="component" value="Unassembled WGS sequence"/>
</dbReference>
<keyword evidence="10" id="KW-1185">Reference proteome</keyword>
<dbReference type="InterPro" id="IPR001789">
    <property type="entry name" value="Sig_transdc_resp-reg_receiver"/>
</dbReference>
<gene>
    <name evidence="9" type="ORF">ACFPZ4_16430</name>
</gene>
<dbReference type="SUPFAM" id="SSF52172">
    <property type="entry name" value="CheY-like"/>
    <property type="match status" value="1"/>
</dbReference>
<keyword evidence="3" id="KW-0238">DNA-binding</keyword>
<dbReference type="GeneID" id="301303834"/>
<dbReference type="PROSITE" id="PS00622">
    <property type="entry name" value="HTH_LUXR_1"/>
    <property type="match status" value="1"/>
</dbReference>
<protein>
    <submittedName>
        <fullName evidence="9">Response regulator</fullName>
    </submittedName>
</protein>
<evidence type="ECO:0000313" key="9">
    <source>
        <dbReference type="EMBL" id="MFC5943059.1"/>
    </source>
</evidence>
<dbReference type="PROSITE" id="PS50110">
    <property type="entry name" value="RESPONSE_REGULATORY"/>
    <property type="match status" value="1"/>
</dbReference>
<dbReference type="CDD" id="cd06170">
    <property type="entry name" value="LuxR_C_like"/>
    <property type="match status" value="1"/>
</dbReference>
<evidence type="ECO:0000313" key="10">
    <source>
        <dbReference type="Proteomes" id="UP001596207"/>
    </source>
</evidence>
<comment type="caution">
    <text evidence="9">The sequence shown here is derived from an EMBL/GenBank/DDBJ whole genome shotgun (WGS) entry which is preliminary data.</text>
</comment>
<dbReference type="Pfam" id="PF00072">
    <property type="entry name" value="Response_reg"/>
    <property type="match status" value="1"/>
</dbReference>
<accession>A0ABW1HR96</accession>
<evidence type="ECO:0000256" key="3">
    <source>
        <dbReference type="ARBA" id="ARBA00023125"/>
    </source>
</evidence>
<feature type="modified residue" description="4-aspartylphosphate" evidence="5">
    <location>
        <position position="81"/>
    </location>
</feature>
<evidence type="ECO:0000259" key="8">
    <source>
        <dbReference type="PROSITE" id="PS50110"/>
    </source>
</evidence>
<name>A0ABW1HR96_9ACTN</name>
<keyword evidence="1 5" id="KW-0597">Phosphoprotein</keyword>
<evidence type="ECO:0000256" key="4">
    <source>
        <dbReference type="ARBA" id="ARBA00023163"/>
    </source>
</evidence>
<reference evidence="10" key="1">
    <citation type="journal article" date="2019" name="Int. J. Syst. Evol. Microbiol.">
        <title>The Global Catalogue of Microorganisms (GCM) 10K type strain sequencing project: providing services to taxonomists for standard genome sequencing and annotation.</title>
        <authorList>
            <consortium name="The Broad Institute Genomics Platform"/>
            <consortium name="The Broad Institute Genome Sequencing Center for Infectious Disease"/>
            <person name="Wu L."/>
            <person name="Ma J."/>
        </authorList>
    </citation>
    <scope>NUCLEOTIDE SEQUENCE [LARGE SCALE GENOMIC DNA]</scope>
    <source>
        <strain evidence="10">CGMCC 4.7173</strain>
    </source>
</reference>
<dbReference type="InterPro" id="IPR039420">
    <property type="entry name" value="WalR-like"/>
</dbReference>
<feature type="region of interest" description="Disordered" evidence="6">
    <location>
        <begin position="1"/>
        <end position="23"/>
    </location>
</feature>
<feature type="domain" description="Response regulatory" evidence="8">
    <location>
        <begin position="30"/>
        <end position="146"/>
    </location>
</feature>
<evidence type="ECO:0000256" key="5">
    <source>
        <dbReference type="PROSITE-ProRule" id="PRU00169"/>
    </source>
</evidence>
<dbReference type="Pfam" id="PF00196">
    <property type="entry name" value="GerE"/>
    <property type="match status" value="1"/>
</dbReference>
<evidence type="ECO:0000256" key="6">
    <source>
        <dbReference type="SAM" id="MobiDB-lite"/>
    </source>
</evidence>
<dbReference type="CDD" id="cd17535">
    <property type="entry name" value="REC_NarL-like"/>
    <property type="match status" value="1"/>
</dbReference>